<evidence type="ECO:0000313" key="1">
    <source>
        <dbReference type="EMBL" id="KAF5733733.1"/>
    </source>
</evidence>
<proteinExistence type="predicted"/>
<comment type="caution">
    <text evidence="1">The sequence shown here is derived from an EMBL/GenBank/DDBJ whole genome shotgun (WGS) entry which is preliminary data.</text>
</comment>
<accession>A0A7J7CI33</accession>
<reference evidence="1 2" key="1">
    <citation type="journal article" date="2020" name="Nat. Commun.">
        <title>Genome of Tripterygium wilfordii and identification of cytochrome P450 involved in triptolide biosynthesis.</title>
        <authorList>
            <person name="Tu L."/>
            <person name="Su P."/>
            <person name="Zhang Z."/>
            <person name="Gao L."/>
            <person name="Wang J."/>
            <person name="Hu T."/>
            <person name="Zhou J."/>
            <person name="Zhang Y."/>
            <person name="Zhao Y."/>
            <person name="Liu Y."/>
            <person name="Song Y."/>
            <person name="Tong Y."/>
            <person name="Lu Y."/>
            <person name="Yang J."/>
            <person name="Xu C."/>
            <person name="Jia M."/>
            <person name="Peters R.J."/>
            <person name="Huang L."/>
            <person name="Gao W."/>
        </authorList>
    </citation>
    <scope>NUCLEOTIDE SEQUENCE [LARGE SCALE GENOMIC DNA]</scope>
    <source>
        <strain evidence="2">cv. XIE 37</strain>
        <tissue evidence="1">Leaf</tissue>
    </source>
</reference>
<dbReference type="AlphaFoldDB" id="A0A7J7CI33"/>
<gene>
    <name evidence="1" type="ORF">HS088_TW16G00173</name>
</gene>
<name>A0A7J7CI33_TRIWF</name>
<dbReference type="Proteomes" id="UP000593562">
    <property type="component" value="Unassembled WGS sequence"/>
</dbReference>
<evidence type="ECO:0000313" key="2">
    <source>
        <dbReference type="Proteomes" id="UP000593562"/>
    </source>
</evidence>
<organism evidence="1 2">
    <name type="scientific">Tripterygium wilfordii</name>
    <name type="common">Thunder God vine</name>
    <dbReference type="NCBI Taxonomy" id="458696"/>
    <lineage>
        <taxon>Eukaryota</taxon>
        <taxon>Viridiplantae</taxon>
        <taxon>Streptophyta</taxon>
        <taxon>Embryophyta</taxon>
        <taxon>Tracheophyta</taxon>
        <taxon>Spermatophyta</taxon>
        <taxon>Magnoliopsida</taxon>
        <taxon>eudicotyledons</taxon>
        <taxon>Gunneridae</taxon>
        <taxon>Pentapetalae</taxon>
        <taxon>rosids</taxon>
        <taxon>fabids</taxon>
        <taxon>Celastrales</taxon>
        <taxon>Celastraceae</taxon>
        <taxon>Tripterygium</taxon>
    </lineage>
</organism>
<dbReference type="InParanoid" id="A0A7J7CI33"/>
<keyword evidence="2" id="KW-1185">Reference proteome</keyword>
<sequence>MRIRQRLQELLKCEQIKLLPPLGQLCLLKELRIHGLGAVKTIGERLEIDEMSEWIEWSHGNMGGDQGFPNLQELITTSVKERDYTSTIMIENIISGSELQIIRQLGLFDYTRQVINQSEFKKPRSLRMSSLSKTQSKEFMEEFELAVD</sequence>
<dbReference type="EMBL" id="JAAARO010000016">
    <property type="protein sequence ID" value="KAF5733733.1"/>
    <property type="molecule type" value="Genomic_DNA"/>
</dbReference>
<protein>
    <submittedName>
        <fullName evidence="1">Putative disease resistance RPP13-like protein 1</fullName>
    </submittedName>
</protein>